<dbReference type="Proteomes" id="UP001239111">
    <property type="component" value="Chromosome 4"/>
</dbReference>
<evidence type="ECO:0000313" key="2">
    <source>
        <dbReference type="Proteomes" id="UP001239111"/>
    </source>
</evidence>
<organism evidence="1 2">
    <name type="scientific">Eretmocerus hayati</name>
    <dbReference type="NCBI Taxonomy" id="131215"/>
    <lineage>
        <taxon>Eukaryota</taxon>
        <taxon>Metazoa</taxon>
        <taxon>Ecdysozoa</taxon>
        <taxon>Arthropoda</taxon>
        <taxon>Hexapoda</taxon>
        <taxon>Insecta</taxon>
        <taxon>Pterygota</taxon>
        <taxon>Neoptera</taxon>
        <taxon>Endopterygota</taxon>
        <taxon>Hymenoptera</taxon>
        <taxon>Apocrita</taxon>
        <taxon>Proctotrupomorpha</taxon>
        <taxon>Chalcidoidea</taxon>
        <taxon>Aphelinidae</taxon>
        <taxon>Aphelininae</taxon>
        <taxon>Eretmocerus</taxon>
    </lineage>
</organism>
<keyword evidence="2" id="KW-1185">Reference proteome</keyword>
<dbReference type="EMBL" id="CM056744">
    <property type="protein sequence ID" value="KAJ8667655.1"/>
    <property type="molecule type" value="Genomic_DNA"/>
</dbReference>
<name>A0ACC2N8Z1_9HYME</name>
<gene>
    <name evidence="1" type="ORF">QAD02_009318</name>
</gene>
<evidence type="ECO:0000313" key="1">
    <source>
        <dbReference type="EMBL" id="KAJ8667655.1"/>
    </source>
</evidence>
<accession>A0ACC2N8Z1</accession>
<protein>
    <submittedName>
        <fullName evidence="1">Uncharacterized protein</fullName>
    </submittedName>
</protein>
<comment type="caution">
    <text evidence="1">The sequence shown here is derived from an EMBL/GenBank/DDBJ whole genome shotgun (WGS) entry which is preliminary data.</text>
</comment>
<sequence>MDHTTGYITTIDPRFKWKLADVSTRFMKCEKGEKILSPMFTLSDTADLYWQIYLIPKPINVTDPEPLGIYLKSLNTVSCFVGYKFYVLDERDKKIFYVDRWTREIFAPGAIIGTNNFGIKSKIFELVDNSASKNLVIICELELMMKNIDNRYSVKPNMVNTSEWWFKLEALDCFERLLFNPQHSDIKFIVKGGKELPAHKNFLAARSPVFDAMLGPNFKESQENEIKIEDMDIEILKEILRFIYIGKVNKIDHLLQDLLIAADRYQLEGLKEICKQRLYETLSIDNAIDYLKVADLFHLKQFKKFILNFICLNGEKMGKHPYVDQLADLDKSLSMEVLQKLLVKDIDKDDDTVTNG</sequence>
<proteinExistence type="predicted"/>
<reference evidence="1" key="1">
    <citation type="submission" date="2023-04" db="EMBL/GenBank/DDBJ databases">
        <title>A chromosome-level genome assembly of the parasitoid wasp Eretmocerus hayati.</title>
        <authorList>
            <person name="Zhong Y."/>
            <person name="Liu S."/>
            <person name="Liu Y."/>
        </authorList>
    </citation>
    <scope>NUCLEOTIDE SEQUENCE</scope>
    <source>
        <strain evidence="1">ZJU_SS_LIU_2023</strain>
    </source>
</reference>